<feature type="signal peptide" evidence="1">
    <location>
        <begin position="1"/>
        <end position="22"/>
    </location>
</feature>
<name>F4KXR0_HALH1</name>
<evidence type="ECO:0000313" key="2">
    <source>
        <dbReference type="EMBL" id="AEE51421.1"/>
    </source>
</evidence>
<dbReference type="AlphaFoldDB" id="F4KXR0"/>
<dbReference type="KEGG" id="hhy:Halhy_3567"/>
<evidence type="ECO:0000313" key="3">
    <source>
        <dbReference type="Proteomes" id="UP000008461"/>
    </source>
</evidence>
<protein>
    <recommendedName>
        <fullName evidence="4">Lipoprotein</fullName>
    </recommendedName>
</protein>
<organism evidence="2 3">
    <name type="scientific">Haliscomenobacter hydrossis (strain ATCC 27775 / DSM 1100 / LMG 10767 / O)</name>
    <dbReference type="NCBI Taxonomy" id="760192"/>
    <lineage>
        <taxon>Bacteria</taxon>
        <taxon>Pseudomonadati</taxon>
        <taxon>Bacteroidota</taxon>
        <taxon>Saprospiria</taxon>
        <taxon>Saprospirales</taxon>
        <taxon>Haliscomenobacteraceae</taxon>
        <taxon>Haliscomenobacter</taxon>
    </lineage>
</organism>
<dbReference type="STRING" id="760192.Halhy_3567"/>
<proteinExistence type="predicted"/>
<dbReference type="Proteomes" id="UP000008461">
    <property type="component" value="Chromosome"/>
</dbReference>
<dbReference type="RefSeq" id="WP_013765961.1">
    <property type="nucleotide sequence ID" value="NC_015510.1"/>
</dbReference>
<feature type="chain" id="PRO_5003317255" description="Lipoprotein" evidence="1">
    <location>
        <begin position="23"/>
        <end position="276"/>
    </location>
</feature>
<keyword evidence="1" id="KW-0732">Signal</keyword>
<dbReference type="eggNOG" id="ENOG5032ZEY">
    <property type="taxonomic scope" value="Bacteria"/>
</dbReference>
<dbReference type="OrthoDB" id="1114031at2"/>
<dbReference type="HOGENOM" id="CLU_084213_0_0_10"/>
<dbReference type="EMBL" id="CP002691">
    <property type="protein sequence ID" value="AEE51421.1"/>
    <property type="molecule type" value="Genomic_DNA"/>
</dbReference>
<reference key="2">
    <citation type="submission" date="2011-04" db="EMBL/GenBank/DDBJ databases">
        <title>Complete sequence of chromosome of Haliscomenobacter hydrossis DSM 1100.</title>
        <authorList>
            <consortium name="US DOE Joint Genome Institute (JGI-PGF)"/>
            <person name="Lucas S."/>
            <person name="Han J."/>
            <person name="Lapidus A."/>
            <person name="Bruce D."/>
            <person name="Goodwin L."/>
            <person name="Pitluck S."/>
            <person name="Peters L."/>
            <person name="Kyrpides N."/>
            <person name="Mavromatis K."/>
            <person name="Ivanova N."/>
            <person name="Ovchinnikova G."/>
            <person name="Pagani I."/>
            <person name="Daligault H."/>
            <person name="Detter J.C."/>
            <person name="Han C."/>
            <person name="Land M."/>
            <person name="Hauser L."/>
            <person name="Markowitz V."/>
            <person name="Cheng J.-F."/>
            <person name="Hugenholtz P."/>
            <person name="Woyke T."/>
            <person name="Wu D."/>
            <person name="Verbarg S."/>
            <person name="Frueling A."/>
            <person name="Brambilla E."/>
            <person name="Klenk H.-P."/>
            <person name="Eisen J.A."/>
        </authorList>
    </citation>
    <scope>NUCLEOTIDE SEQUENCE</scope>
    <source>
        <strain>DSM 1100</strain>
    </source>
</reference>
<keyword evidence="3" id="KW-1185">Reference proteome</keyword>
<evidence type="ECO:0000256" key="1">
    <source>
        <dbReference type="SAM" id="SignalP"/>
    </source>
</evidence>
<gene>
    <name evidence="2" type="ordered locus">Halhy_3567</name>
</gene>
<reference evidence="2 3" key="1">
    <citation type="journal article" date="2011" name="Stand. Genomic Sci.">
        <title>Complete genome sequence of Haliscomenobacter hydrossis type strain (O).</title>
        <authorList>
            <consortium name="US DOE Joint Genome Institute (JGI-PGF)"/>
            <person name="Daligault H."/>
            <person name="Lapidus A."/>
            <person name="Zeytun A."/>
            <person name="Nolan M."/>
            <person name="Lucas S."/>
            <person name="Del Rio T.G."/>
            <person name="Tice H."/>
            <person name="Cheng J.F."/>
            <person name="Tapia R."/>
            <person name="Han C."/>
            <person name="Goodwin L."/>
            <person name="Pitluck S."/>
            <person name="Liolios K."/>
            <person name="Pagani I."/>
            <person name="Ivanova N."/>
            <person name="Huntemann M."/>
            <person name="Mavromatis K."/>
            <person name="Mikhailova N."/>
            <person name="Pati A."/>
            <person name="Chen A."/>
            <person name="Palaniappan K."/>
            <person name="Land M."/>
            <person name="Hauser L."/>
            <person name="Brambilla E.M."/>
            <person name="Rohde M."/>
            <person name="Verbarg S."/>
            <person name="Goker M."/>
            <person name="Bristow J."/>
            <person name="Eisen J.A."/>
            <person name="Markowitz V."/>
            <person name="Hugenholtz P."/>
            <person name="Kyrpides N.C."/>
            <person name="Klenk H.P."/>
            <person name="Woyke T."/>
        </authorList>
    </citation>
    <scope>NUCLEOTIDE SEQUENCE [LARGE SCALE GENOMIC DNA]</scope>
    <source>
        <strain evidence="3">ATCC 27775 / DSM 1100 / LMG 10767 / O</strain>
    </source>
</reference>
<sequence>MVKQSWFSALGLIGLLFLTLNACTKDEAEVVLSEEETLDMATRTLKSQQLIGTSFGIATRGAAEVDGLVSNVPEVRSSCGTITVTPADLKTFPKTVVVDFGTGCTDVDGKNKSGKVTMIVGKIWEPNSLVTLQYENYSEDGVKLDGKFSFSNNSSNTAGIYQIKADKVKITDAKNETWTWSGIHDFKQTQGHASWWNWNDDVYDVTGNIDVLFPNNEVVTWNINSPLLKANNCYWVSKGLGVLKLNGTDIQVDYGDGSCDNNAIVTLNGKTFTVKL</sequence>
<evidence type="ECO:0008006" key="4">
    <source>
        <dbReference type="Google" id="ProtNLM"/>
    </source>
</evidence>
<accession>F4KXR0</accession>